<feature type="region of interest" description="Disordered" evidence="1">
    <location>
        <begin position="127"/>
        <end position="174"/>
    </location>
</feature>
<dbReference type="InterPro" id="IPR021052">
    <property type="entry name" value="HJURP_central_dom"/>
</dbReference>
<protein>
    <submittedName>
        <fullName evidence="3">Holliday junction recognition protein</fullName>
    </submittedName>
</protein>
<feature type="compositionally biased region" description="Basic and acidic residues" evidence="1">
    <location>
        <begin position="163"/>
        <end position="174"/>
    </location>
</feature>
<evidence type="ECO:0000259" key="2">
    <source>
        <dbReference type="Pfam" id="PF12346"/>
    </source>
</evidence>
<dbReference type="PANTHER" id="PTHR15992">
    <property type="entry name" value="HOLLIDAY JUNCTION RECOGNITION PROTEIN"/>
    <property type="match status" value="1"/>
</dbReference>
<dbReference type="PANTHER" id="PTHR15992:SF5">
    <property type="entry name" value="HOLLIDAY JUNCTION RECOGNITION PROTEIN"/>
    <property type="match status" value="1"/>
</dbReference>
<dbReference type="Proteomes" id="UP001166674">
    <property type="component" value="Unassembled WGS sequence"/>
</dbReference>
<evidence type="ECO:0000313" key="4">
    <source>
        <dbReference type="Proteomes" id="UP001166674"/>
    </source>
</evidence>
<keyword evidence="4" id="KW-1185">Reference proteome</keyword>
<dbReference type="EMBL" id="JAATJV010429985">
    <property type="protein sequence ID" value="MBZ3889261.1"/>
    <property type="molecule type" value="Genomic_DNA"/>
</dbReference>
<accession>A0AA41T8Q0</accession>
<comment type="caution">
    <text evidence="3">The sequence shown here is derived from an EMBL/GenBank/DDBJ whole genome shotgun (WGS) entry which is preliminary data.</text>
</comment>
<dbReference type="GO" id="GO:0000775">
    <property type="term" value="C:chromosome, centromeric region"/>
    <property type="evidence" value="ECO:0007669"/>
    <property type="project" value="TreeGrafter"/>
</dbReference>
<dbReference type="GO" id="GO:0034080">
    <property type="term" value="P:CENP-A containing chromatin assembly"/>
    <property type="evidence" value="ECO:0007669"/>
    <property type="project" value="TreeGrafter"/>
</dbReference>
<dbReference type="GO" id="GO:0042393">
    <property type="term" value="F:histone binding"/>
    <property type="evidence" value="ECO:0007669"/>
    <property type="project" value="TreeGrafter"/>
</dbReference>
<feature type="compositionally biased region" description="Basic and acidic residues" evidence="1">
    <location>
        <begin position="138"/>
        <end position="151"/>
    </location>
</feature>
<organism evidence="3 4">
    <name type="scientific">Sciurus carolinensis</name>
    <name type="common">Eastern gray squirrel</name>
    <dbReference type="NCBI Taxonomy" id="30640"/>
    <lineage>
        <taxon>Eukaryota</taxon>
        <taxon>Metazoa</taxon>
        <taxon>Chordata</taxon>
        <taxon>Craniata</taxon>
        <taxon>Vertebrata</taxon>
        <taxon>Euteleostomi</taxon>
        <taxon>Mammalia</taxon>
        <taxon>Eutheria</taxon>
        <taxon>Euarchontoglires</taxon>
        <taxon>Glires</taxon>
        <taxon>Rodentia</taxon>
        <taxon>Sciuromorpha</taxon>
        <taxon>Sciuridae</taxon>
        <taxon>Sciurinae</taxon>
        <taxon>Sciurini</taxon>
        <taxon>Sciurus</taxon>
    </lineage>
</organism>
<name>A0AA41T8Q0_SCICA</name>
<sequence length="174" mass="19195">MPCTWVALNTDVLNFASAPGFCGHVTAENPGDPAELTPFPRERDPLCPCPADLATAPRNDSLSLLGTSSSSYVSSQTFEAYDICDVTIRDLYAGMLYSMSRLLSTKPSSIISTKTFIVQSWSSRRRHAHRGRAPVSKVHSEGDRRSRRERPTPCSEPQQETGPLRDCKNLVHVT</sequence>
<reference evidence="3" key="1">
    <citation type="submission" date="2020-03" db="EMBL/GenBank/DDBJ databases">
        <title>Studies in the Genomics of Life Span.</title>
        <authorList>
            <person name="Glass D."/>
        </authorList>
    </citation>
    <scope>NUCLEOTIDE SEQUENCE</scope>
    <source>
        <strain evidence="3">SUZIE</strain>
        <tissue evidence="3">Muscle</tissue>
    </source>
</reference>
<feature type="domain" description="Holliday junction recognition protein HJURP central" evidence="2">
    <location>
        <begin position="99"/>
        <end position="173"/>
    </location>
</feature>
<proteinExistence type="predicted"/>
<dbReference type="AlphaFoldDB" id="A0AA41T8Q0"/>
<gene>
    <name evidence="3" type="ORF">SUZIE_202095</name>
</gene>
<evidence type="ECO:0000256" key="1">
    <source>
        <dbReference type="SAM" id="MobiDB-lite"/>
    </source>
</evidence>
<evidence type="ECO:0000313" key="3">
    <source>
        <dbReference type="EMBL" id="MBZ3889261.1"/>
    </source>
</evidence>
<dbReference type="Pfam" id="PF12346">
    <property type="entry name" value="HJURP_mid"/>
    <property type="match status" value="1"/>
</dbReference>